<accession>A7NLM9</accession>
<dbReference type="HOGENOM" id="CLU_1905169_0_0_0"/>
<name>A7NLM9_ROSCS</name>
<organism evidence="1 2">
    <name type="scientific">Roseiflexus castenholzii (strain DSM 13941 / HLO8)</name>
    <dbReference type="NCBI Taxonomy" id="383372"/>
    <lineage>
        <taxon>Bacteria</taxon>
        <taxon>Bacillati</taxon>
        <taxon>Chloroflexota</taxon>
        <taxon>Chloroflexia</taxon>
        <taxon>Chloroflexales</taxon>
        <taxon>Roseiflexineae</taxon>
        <taxon>Roseiflexaceae</taxon>
        <taxon>Roseiflexus</taxon>
    </lineage>
</organism>
<gene>
    <name evidence="1" type="ordered locus">Rcas_2337</name>
</gene>
<dbReference type="AlphaFoldDB" id="A7NLM9"/>
<evidence type="ECO:0000313" key="1">
    <source>
        <dbReference type="EMBL" id="ABU58420.1"/>
    </source>
</evidence>
<dbReference type="eggNOG" id="ENOG5030T9C">
    <property type="taxonomic scope" value="Bacteria"/>
</dbReference>
<dbReference type="EMBL" id="CP000804">
    <property type="protein sequence ID" value="ABU58420.1"/>
    <property type="molecule type" value="Genomic_DNA"/>
</dbReference>
<protein>
    <submittedName>
        <fullName evidence="1">Uncharacterized protein</fullName>
    </submittedName>
</protein>
<proteinExistence type="predicted"/>
<sequence>MLFLLRLSQERRLMELTTIIQVTPGRLIGLAPDGDLRLVWDYTTIRIPVFDLPHLAALLDLWLLEEEPPLLRRGYYRLMHSPEGGYQLWLHTAGLWLSHQDVHILMTLVNATVEELCRPLCRQPKAPFGLGYRKFIASPRKGHNQN</sequence>
<reference evidence="1 2" key="1">
    <citation type="submission" date="2007-08" db="EMBL/GenBank/DDBJ databases">
        <title>Complete sequence of Roseiflexus castenholzii DSM 13941.</title>
        <authorList>
            <consortium name="US DOE Joint Genome Institute"/>
            <person name="Copeland A."/>
            <person name="Lucas S."/>
            <person name="Lapidus A."/>
            <person name="Barry K."/>
            <person name="Glavina del Rio T."/>
            <person name="Dalin E."/>
            <person name="Tice H."/>
            <person name="Pitluck S."/>
            <person name="Thompson L.S."/>
            <person name="Brettin T."/>
            <person name="Bruce D."/>
            <person name="Detter J.C."/>
            <person name="Han C."/>
            <person name="Tapia R."/>
            <person name="Schmutz J."/>
            <person name="Larimer F."/>
            <person name="Land M."/>
            <person name="Hauser L."/>
            <person name="Kyrpides N."/>
            <person name="Mikhailova N."/>
            <person name="Bryant D.A."/>
            <person name="Hanada S."/>
            <person name="Tsukatani Y."/>
            <person name="Richardson P."/>
        </authorList>
    </citation>
    <scope>NUCLEOTIDE SEQUENCE [LARGE SCALE GENOMIC DNA]</scope>
    <source>
        <strain evidence="2">DSM 13941 / HLO8</strain>
    </source>
</reference>
<keyword evidence="2" id="KW-1185">Reference proteome</keyword>
<dbReference type="Proteomes" id="UP000000263">
    <property type="component" value="Chromosome"/>
</dbReference>
<evidence type="ECO:0000313" key="2">
    <source>
        <dbReference type="Proteomes" id="UP000000263"/>
    </source>
</evidence>
<dbReference type="KEGG" id="rca:Rcas_2337"/>